<organism evidence="4 5">
    <name type="scientific">Frankia torreyi</name>
    <dbReference type="NCBI Taxonomy" id="1856"/>
    <lineage>
        <taxon>Bacteria</taxon>
        <taxon>Bacillati</taxon>
        <taxon>Actinomycetota</taxon>
        <taxon>Actinomycetes</taxon>
        <taxon>Frankiales</taxon>
        <taxon>Frankiaceae</taxon>
        <taxon>Frankia</taxon>
    </lineage>
</organism>
<evidence type="ECO:0000256" key="1">
    <source>
        <dbReference type="SAM" id="MobiDB-lite"/>
    </source>
</evidence>
<keyword evidence="2" id="KW-0812">Transmembrane</keyword>
<dbReference type="SMART" id="SM00894">
    <property type="entry name" value="Excalibur"/>
    <property type="match status" value="2"/>
</dbReference>
<evidence type="ECO:0000256" key="2">
    <source>
        <dbReference type="SAM" id="Phobius"/>
    </source>
</evidence>
<feature type="domain" description="Excalibur calcium-binding" evidence="3">
    <location>
        <begin position="223"/>
        <end position="259"/>
    </location>
</feature>
<dbReference type="AlphaFoldDB" id="A0A0D8BFH5"/>
<feature type="compositionally biased region" description="Low complexity" evidence="1">
    <location>
        <begin position="43"/>
        <end position="99"/>
    </location>
</feature>
<evidence type="ECO:0000259" key="3">
    <source>
        <dbReference type="SMART" id="SM00894"/>
    </source>
</evidence>
<dbReference type="EMBL" id="JYFN01000020">
    <property type="protein sequence ID" value="KJE22795.1"/>
    <property type="molecule type" value="Genomic_DNA"/>
</dbReference>
<reference evidence="4 5" key="2">
    <citation type="journal article" date="2016" name="Genome Announc.">
        <title>Permanent Draft Genome Sequences for Two Variants of Frankia sp. Strain CpI1, the First Frankia Strain Isolated from Root Nodules of Comptonia peregrina.</title>
        <authorList>
            <person name="Oshone R."/>
            <person name="Hurst S.G.IV."/>
            <person name="Abebe-Akele F."/>
            <person name="Simpson S."/>
            <person name="Morris K."/>
            <person name="Thomas W.K."/>
            <person name="Tisa L.S."/>
        </authorList>
    </citation>
    <scope>NUCLEOTIDE SEQUENCE [LARGE SCALE GENOMIC DNA]</scope>
    <source>
        <strain evidence="5">CpI1-S</strain>
    </source>
</reference>
<feature type="transmembrane region" description="Helical" evidence="2">
    <location>
        <begin position="20"/>
        <end position="38"/>
    </location>
</feature>
<keyword evidence="5" id="KW-1185">Reference proteome</keyword>
<reference evidence="5" key="1">
    <citation type="submission" date="2015-02" db="EMBL/GenBank/DDBJ databases">
        <title>Draft Genome of Frankia sp. CpI1-S.</title>
        <authorList>
            <person name="Oshone R.T."/>
            <person name="Ngom M."/>
            <person name="Ghodhbane-Gtari F."/>
            <person name="Gtari M."/>
            <person name="Morris K."/>
            <person name="Thomas K."/>
            <person name="Sen A."/>
            <person name="Tisa L.S."/>
        </authorList>
    </citation>
    <scope>NUCLEOTIDE SEQUENCE [LARGE SCALE GENOMIC DNA]</scope>
    <source>
        <strain evidence="5">CpI1-S</strain>
    </source>
</reference>
<name>A0A0D8BFH5_9ACTN</name>
<comment type="caution">
    <text evidence="4">The sequence shown here is derived from an EMBL/GenBank/DDBJ whole genome shotgun (WGS) entry which is preliminary data.</text>
</comment>
<feature type="compositionally biased region" description="Low complexity" evidence="1">
    <location>
        <begin position="196"/>
        <end position="217"/>
    </location>
</feature>
<keyword evidence="2" id="KW-1133">Transmembrane helix</keyword>
<gene>
    <name evidence="4" type="ORF">FF36_02974</name>
</gene>
<feature type="region of interest" description="Disordered" evidence="1">
    <location>
        <begin position="196"/>
        <end position="218"/>
    </location>
</feature>
<feature type="region of interest" description="Disordered" evidence="1">
    <location>
        <begin position="253"/>
        <end position="349"/>
    </location>
</feature>
<dbReference type="InterPro" id="IPR008613">
    <property type="entry name" value="Excalibur_Ca-bd_domain"/>
</dbReference>
<proteinExistence type="predicted"/>
<dbReference type="PATRIC" id="fig|1502723.3.peg.2118"/>
<feature type="domain" description="Excalibur calcium-binding" evidence="3">
    <location>
        <begin position="156"/>
        <end position="192"/>
    </location>
</feature>
<accession>A0A0D8BFH5</accession>
<protein>
    <submittedName>
        <fullName evidence="4">Putative calcium-binding protein</fullName>
    </submittedName>
</protein>
<sequence>MADRRAAVDFLAGRGGKIALGVLGAVVAIVIVVGSFGGSSKPAGLADASSRAADSTPPPAAAATPPSALSGSASGPGSASGSPSPAGSPSPGGARPGLPYSAALAEASGTGSGFVLDATTSSGTHGAGTAGSGTFGEDALAPAAADGPTQASGSVYYDNCTAAQDAGVTPLYRGAPGYRAGLDADDDGIACEATSSTTTLTSASSVPAASSDPAPVTGSGSTYYANCTAARNAGVTNLHRGDPGYRAALDADRDGIACQTPPSTSTRSTAGSTSTVQQPPAAPPTTPVTTPTPAASVPPPPSTAPSPVSLANQASPATESASQPPSPAPAPAPTTAPAPVPTTAPVPVS</sequence>
<dbReference type="Proteomes" id="UP000032545">
    <property type="component" value="Unassembled WGS sequence"/>
</dbReference>
<feature type="compositionally biased region" description="Low complexity" evidence="1">
    <location>
        <begin position="305"/>
        <end position="323"/>
    </location>
</feature>
<feature type="compositionally biased region" description="Low complexity" evidence="1">
    <location>
        <begin position="263"/>
        <end position="279"/>
    </location>
</feature>
<feature type="region of interest" description="Disordered" evidence="1">
    <location>
        <begin position="43"/>
        <end position="100"/>
    </location>
</feature>
<keyword evidence="2" id="KW-0472">Membrane</keyword>
<evidence type="ECO:0000313" key="5">
    <source>
        <dbReference type="Proteomes" id="UP000032545"/>
    </source>
</evidence>
<feature type="compositionally biased region" description="Pro residues" evidence="1">
    <location>
        <begin position="324"/>
        <end position="349"/>
    </location>
</feature>
<dbReference type="Pfam" id="PF05901">
    <property type="entry name" value="Excalibur"/>
    <property type="match status" value="2"/>
</dbReference>
<dbReference type="OrthoDB" id="5196645at2"/>
<dbReference type="RefSeq" id="WP_052681122.1">
    <property type="nucleotide sequence ID" value="NZ_JYFN01000020.1"/>
</dbReference>
<evidence type="ECO:0000313" key="4">
    <source>
        <dbReference type="EMBL" id="KJE22795.1"/>
    </source>
</evidence>